<dbReference type="EMBL" id="JBHUMX010000019">
    <property type="protein sequence ID" value="MFD2628800.1"/>
    <property type="molecule type" value="Genomic_DNA"/>
</dbReference>
<proteinExistence type="predicted"/>
<protein>
    <submittedName>
        <fullName evidence="1">Uncharacterized protein</fullName>
    </submittedName>
</protein>
<gene>
    <name evidence="1" type="ORF">ACFSUN_08370</name>
</gene>
<accession>A0ABW5Q090</accession>
<reference evidence="2" key="1">
    <citation type="journal article" date="2019" name="Int. J. Syst. Evol. Microbiol.">
        <title>The Global Catalogue of Microorganisms (GCM) 10K type strain sequencing project: providing services to taxonomists for standard genome sequencing and annotation.</title>
        <authorList>
            <consortium name="The Broad Institute Genomics Platform"/>
            <consortium name="The Broad Institute Genome Sequencing Center for Infectious Disease"/>
            <person name="Wu L."/>
            <person name="Ma J."/>
        </authorList>
    </citation>
    <scope>NUCLEOTIDE SEQUENCE [LARGE SCALE GENOMIC DNA]</scope>
    <source>
        <strain evidence="2">TISTR 1858</strain>
    </source>
</reference>
<keyword evidence="2" id="KW-1185">Reference proteome</keyword>
<organism evidence="1 2">
    <name type="scientific">Oceanobacillus kapialis</name>
    <dbReference type="NCBI Taxonomy" id="481353"/>
    <lineage>
        <taxon>Bacteria</taxon>
        <taxon>Bacillati</taxon>
        <taxon>Bacillota</taxon>
        <taxon>Bacilli</taxon>
        <taxon>Bacillales</taxon>
        <taxon>Bacillaceae</taxon>
        <taxon>Oceanobacillus</taxon>
    </lineage>
</organism>
<name>A0ABW5Q090_9BACI</name>
<comment type="caution">
    <text evidence="1">The sequence shown here is derived from an EMBL/GenBank/DDBJ whole genome shotgun (WGS) entry which is preliminary data.</text>
</comment>
<dbReference type="RefSeq" id="WP_379561547.1">
    <property type="nucleotide sequence ID" value="NZ_JBHUMX010000019.1"/>
</dbReference>
<evidence type="ECO:0000313" key="1">
    <source>
        <dbReference type="EMBL" id="MFD2628800.1"/>
    </source>
</evidence>
<dbReference type="Proteomes" id="UP001597451">
    <property type="component" value="Unassembled WGS sequence"/>
</dbReference>
<sequence length="105" mass="12049">MKVEKAKDLIEELNRYVSAYENYHPQNVKQEAIKLYAELENVGKVAKQLNKKGYTKDGKQVAGKVRQVKLDSNDVTQLLKQGPEDNDQLHIIVKKALSKNRQRIS</sequence>
<evidence type="ECO:0000313" key="2">
    <source>
        <dbReference type="Proteomes" id="UP001597451"/>
    </source>
</evidence>